<evidence type="ECO:0000313" key="1">
    <source>
        <dbReference type="EMBL" id="KAK4827482.1"/>
    </source>
</evidence>
<dbReference type="Proteomes" id="UP001333110">
    <property type="component" value="Unassembled WGS sequence"/>
</dbReference>
<organism evidence="1 2">
    <name type="scientific">Mycteria americana</name>
    <name type="common">Wood stork</name>
    <dbReference type="NCBI Taxonomy" id="33587"/>
    <lineage>
        <taxon>Eukaryota</taxon>
        <taxon>Metazoa</taxon>
        <taxon>Chordata</taxon>
        <taxon>Craniata</taxon>
        <taxon>Vertebrata</taxon>
        <taxon>Euteleostomi</taxon>
        <taxon>Archelosauria</taxon>
        <taxon>Archosauria</taxon>
        <taxon>Dinosauria</taxon>
        <taxon>Saurischia</taxon>
        <taxon>Theropoda</taxon>
        <taxon>Coelurosauria</taxon>
        <taxon>Aves</taxon>
        <taxon>Neognathae</taxon>
        <taxon>Neoaves</taxon>
        <taxon>Aequornithes</taxon>
        <taxon>Ciconiiformes</taxon>
        <taxon>Ciconiidae</taxon>
        <taxon>Mycteria</taxon>
    </lineage>
</organism>
<dbReference type="EMBL" id="JAUNZN010000002">
    <property type="protein sequence ID" value="KAK4827482.1"/>
    <property type="molecule type" value="Genomic_DNA"/>
</dbReference>
<sequence length="323" mass="35562">MILKVFSNLYDSVILTGQHARMSSFQIQSDLHSKKGQHRKGTFKGHLVQPPCNEQGHLQLDRLLRAPSNLTLNVSRDGASATSLGNLFQCFTTLISKSTIFQFKTITPCPIATGPIKKLVLIFLVSSLKVLKGCNKVSSELSLLQAEQTQLSQPFLLREVFHPSDHFCGPPLDLLQQVPVFTVLRAPELDSSSSCTLPFLTPSLHNRAASLYSSQDTCPCFHCLGLSFLPFCLTSRSQLIHASLLSSFPDFLHLRIENSCALWKVSLKMCQLCSATLSLRAVSQGILLTYSLKSWKTANPISARSLEPRLPPVLTSPISSLAL</sequence>
<feature type="non-terminal residue" evidence="1">
    <location>
        <position position="323"/>
    </location>
</feature>
<reference evidence="1 2" key="1">
    <citation type="journal article" date="2023" name="J. Hered.">
        <title>Chromosome-level genome of the wood stork (Mycteria americana) provides insight into avian chromosome evolution.</title>
        <authorList>
            <person name="Flamio R. Jr."/>
            <person name="Ramstad K.M."/>
        </authorList>
    </citation>
    <scope>NUCLEOTIDE SEQUENCE [LARGE SCALE GENOMIC DNA]</scope>
    <source>
        <strain evidence="1">JAX WOST 10</strain>
    </source>
</reference>
<proteinExistence type="predicted"/>
<name>A0AAN7P6H9_MYCAM</name>
<evidence type="ECO:0000313" key="2">
    <source>
        <dbReference type="Proteomes" id="UP001333110"/>
    </source>
</evidence>
<protein>
    <submittedName>
        <fullName evidence="1">Uncharacterized protein</fullName>
    </submittedName>
</protein>
<accession>A0AAN7P6H9</accession>
<dbReference type="AlphaFoldDB" id="A0AAN7P6H9"/>
<gene>
    <name evidence="1" type="ORF">QYF61_018782</name>
</gene>
<comment type="caution">
    <text evidence="1">The sequence shown here is derived from an EMBL/GenBank/DDBJ whole genome shotgun (WGS) entry which is preliminary data.</text>
</comment>
<keyword evidence="2" id="KW-1185">Reference proteome</keyword>